<dbReference type="InterPro" id="IPR006311">
    <property type="entry name" value="TAT_signal"/>
</dbReference>
<dbReference type="InterPro" id="IPR023631">
    <property type="entry name" value="Amidase_dom"/>
</dbReference>
<dbReference type="SUPFAM" id="SSF75304">
    <property type="entry name" value="Amidase signature (AS) enzymes"/>
    <property type="match status" value="1"/>
</dbReference>
<evidence type="ECO:0000313" key="2">
    <source>
        <dbReference type="EMBL" id="SHK80014.1"/>
    </source>
</evidence>
<dbReference type="EMBL" id="LT670844">
    <property type="protein sequence ID" value="SHK80014.1"/>
    <property type="molecule type" value="Genomic_DNA"/>
</dbReference>
<protein>
    <submittedName>
        <fullName evidence="2">Amidase</fullName>
    </submittedName>
</protein>
<evidence type="ECO:0000259" key="1">
    <source>
        <dbReference type="Pfam" id="PF01425"/>
    </source>
</evidence>
<reference evidence="2 3" key="1">
    <citation type="submission" date="2016-11" db="EMBL/GenBank/DDBJ databases">
        <authorList>
            <person name="Jaros S."/>
            <person name="Januszkiewicz K."/>
            <person name="Wedrychowicz H."/>
        </authorList>
    </citation>
    <scope>NUCLEOTIDE SEQUENCE [LARGE SCALE GENOMIC DNA]</scope>
    <source>
        <strain evidence="2 3">GAS499</strain>
    </source>
</reference>
<dbReference type="InterPro" id="IPR020556">
    <property type="entry name" value="Amidase_CS"/>
</dbReference>
<proteinExistence type="predicted"/>
<feature type="domain" description="Amidase" evidence="1">
    <location>
        <begin position="78"/>
        <end position="496"/>
    </location>
</feature>
<name>A0A1M6VF78_9BRAD</name>
<dbReference type="PANTHER" id="PTHR43372:SF4">
    <property type="entry name" value="FATTY-ACID AMIDE HYDROLASE 2"/>
    <property type="match status" value="1"/>
</dbReference>
<dbReference type="Gene3D" id="3.90.1300.10">
    <property type="entry name" value="Amidase signature (AS) domain"/>
    <property type="match status" value="1"/>
</dbReference>
<dbReference type="InterPro" id="IPR036928">
    <property type="entry name" value="AS_sf"/>
</dbReference>
<accession>A0A1M6VF78</accession>
<gene>
    <name evidence="2" type="ORF">SAMN05444159_4214</name>
</gene>
<dbReference type="Proteomes" id="UP000189935">
    <property type="component" value="Chromosome I"/>
</dbReference>
<dbReference type="OrthoDB" id="9814821at2"/>
<dbReference type="PROSITE" id="PS00571">
    <property type="entry name" value="AMIDASES"/>
    <property type="match status" value="1"/>
</dbReference>
<dbReference type="PROSITE" id="PS51318">
    <property type="entry name" value="TAT"/>
    <property type="match status" value="1"/>
</dbReference>
<dbReference type="Pfam" id="PF01425">
    <property type="entry name" value="Amidase"/>
    <property type="match status" value="1"/>
</dbReference>
<dbReference type="InterPro" id="IPR052739">
    <property type="entry name" value="FAAH2"/>
</dbReference>
<sequence>MAALSSNQTRDWTAMSNKIGRREFMGTVALVGAAAVAHRTSLIDSAEAAALSSDGITSASASELAEAIRSKALSSKAVVEAHLERIAKVNPKLNAVVQLTAEAARKEADEADAALARGEIKGPLHGVPITIKDTLETSGVICTGGTKGRANYVPKADASAVARLRAAGGIILGKTNVPELAGAAETDNLVYGRTNNPYDLTRTPGGSSGGEAAIISAGGSPLGLGTDAGGSIRIPAHYCGLAAIKPTSGRVPRTGQFPLPLGARNPVFHVSLIARKVKDLALALPIIAGPDFRDHSIVGMPLGDPSKVALRDLKIAWFDDDGVATPTKEIIAAVRDSAKAFADAGIKVEESRPPDAAKPGTVYLDISRGDGGAGTRAFLKSVGTNEISPMFERALAVAVAPAMPNTTEALSAFARWDLFRNSMLRFIENYDALLSPVMPYPALLHGTGFDDDKRIGFGYAQMHNLTGWPTATVRIGTSPEGLPIGVQVAARPWREDVALALVQHLEQTFGGWKMPLSI</sequence>
<dbReference type="AlphaFoldDB" id="A0A1M6VF78"/>
<dbReference type="GO" id="GO:0012505">
    <property type="term" value="C:endomembrane system"/>
    <property type="evidence" value="ECO:0007669"/>
    <property type="project" value="TreeGrafter"/>
</dbReference>
<dbReference type="PIRSF" id="PIRSF001221">
    <property type="entry name" value="Amidase_fungi"/>
    <property type="match status" value="1"/>
</dbReference>
<dbReference type="PANTHER" id="PTHR43372">
    <property type="entry name" value="FATTY-ACID AMIDE HYDROLASE"/>
    <property type="match status" value="1"/>
</dbReference>
<organism evidence="2 3">
    <name type="scientific">Bradyrhizobium lablabi</name>
    <dbReference type="NCBI Taxonomy" id="722472"/>
    <lineage>
        <taxon>Bacteria</taxon>
        <taxon>Pseudomonadati</taxon>
        <taxon>Pseudomonadota</taxon>
        <taxon>Alphaproteobacteria</taxon>
        <taxon>Hyphomicrobiales</taxon>
        <taxon>Nitrobacteraceae</taxon>
        <taxon>Bradyrhizobium</taxon>
    </lineage>
</organism>
<evidence type="ECO:0000313" key="3">
    <source>
        <dbReference type="Proteomes" id="UP000189935"/>
    </source>
</evidence>